<proteinExistence type="predicted"/>
<dbReference type="EMBL" id="JAFDST010000001">
    <property type="protein sequence ID" value="MBP1080376.1"/>
    <property type="molecule type" value="Genomic_DNA"/>
</dbReference>
<organism evidence="1 2">
    <name type="scientific">Bacillus capparidis</name>
    <dbReference type="NCBI Taxonomy" id="1840411"/>
    <lineage>
        <taxon>Bacteria</taxon>
        <taxon>Bacillati</taxon>
        <taxon>Bacillota</taxon>
        <taxon>Bacilli</taxon>
        <taxon>Bacillales</taxon>
        <taxon>Bacillaceae</taxon>
        <taxon>Bacillus</taxon>
    </lineage>
</organism>
<dbReference type="Proteomes" id="UP000674416">
    <property type="component" value="Unassembled WGS sequence"/>
</dbReference>
<reference evidence="1 2" key="1">
    <citation type="submission" date="2021-01" db="EMBL/GenBank/DDBJ databases">
        <title>Genomic Encyclopedia of Type Strains, Phase IV (KMG-IV): sequencing the most valuable type-strain genomes for metagenomic binning, comparative biology and taxonomic classification.</title>
        <authorList>
            <person name="Goeker M."/>
        </authorList>
    </citation>
    <scope>NUCLEOTIDE SEQUENCE [LARGE SCALE GENOMIC DNA]</scope>
    <source>
        <strain evidence="1 2">DSM 103394</strain>
    </source>
</reference>
<accession>A0ABS4CS29</accession>
<gene>
    <name evidence="1" type="ORF">JOC74_000864</name>
</gene>
<name>A0ABS4CS29_9BACI</name>
<evidence type="ECO:0000313" key="2">
    <source>
        <dbReference type="Proteomes" id="UP000674416"/>
    </source>
</evidence>
<evidence type="ECO:0000313" key="1">
    <source>
        <dbReference type="EMBL" id="MBP1080376.1"/>
    </source>
</evidence>
<comment type="caution">
    <text evidence="1">The sequence shown here is derived from an EMBL/GenBank/DDBJ whole genome shotgun (WGS) entry which is preliminary data.</text>
</comment>
<keyword evidence="2" id="KW-1185">Reference proteome</keyword>
<sequence>MRSQFSLMEAMTKKAGLPELDTPSTLSSMVKGFGFAKIKAFMSIRIMKQSMLDYMKR</sequence>
<protein>
    <submittedName>
        <fullName evidence="1">Uncharacterized protein</fullName>
    </submittedName>
</protein>